<dbReference type="PROSITE" id="PS50977">
    <property type="entry name" value="HTH_TETR_2"/>
    <property type="match status" value="1"/>
</dbReference>
<gene>
    <name evidence="4" type="ORF">FNM00_01580</name>
</gene>
<evidence type="ECO:0000256" key="1">
    <source>
        <dbReference type="ARBA" id="ARBA00023125"/>
    </source>
</evidence>
<keyword evidence="1 2" id="KW-0238">DNA-binding</keyword>
<dbReference type="RefSeq" id="WP_143911260.1">
    <property type="nucleotide sequence ID" value="NZ_VLNT01000001.1"/>
</dbReference>
<dbReference type="InterPro" id="IPR050109">
    <property type="entry name" value="HTH-type_TetR-like_transc_reg"/>
</dbReference>
<dbReference type="SUPFAM" id="SSF46689">
    <property type="entry name" value="Homeodomain-like"/>
    <property type="match status" value="1"/>
</dbReference>
<dbReference type="Pfam" id="PF00440">
    <property type="entry name" value="TetR_N"/>
    <property type="match status" value="1"/>
</dbReference>
<sequence>MARARLSQERSRQRREQLLDAAVRVYAFGGIRAVTHRAVASEAQLPTAATTYYFASITELVREAFRRHITGWTASLENVDLHDLDLSFLADVDDTTRAIIPTFAEHDRTMWGLDLALFLQASRDQELRPEISEAVRLINQRLTGLLTEHGLEQPDELAAALISQMVGTAIRLQSHDDDAVEAHNLATSLRYLLAAHLAGPESVDEACRWISGRSAESP</sequence>
<dbReference type="Pfam" id="PF17940">
    <property type="entry name" value="TetR_C_31"/>
    <property type="match status" value="1"/>
</dbReference>
<protein>
    <submittedName>
        <fullName evidence="4">TetR/AcrR family transcriptional regulator</fullName>
    </submittedName>
</protein>
<organism evidence="4 5">
    <name type="scientific">Aeromicrobium piscarium</name>
    <dbReference type="NCBI Taxonomy" id="2590901"/>
    <lineage>
        <taxon>Bacteria</taxon>
        <taxon>Bacillati</taxon>
        <taxon>Actinomycetota</taxon>
        <taxon>Actinomycetes</taxon>
        <taxon>Propionibacteriales</taxon>
        <taxon>Nocardioidaceae</taxon>
        <taxon>Aeromicrobium</taxon>
    </lineage>
</organism>
<dbReference type="InterPro" id="IPR001647">
    <property type="entry name" value="HTH_TetR"/>
</dbReference>
<dbReference type="Proteomes" id="UP000316988">
    <property type="component" value="Unassembled WGS sequence"/>
</dbReference>
<accession>A0A554SPN5</accession>
<name>A0A554SPN5_9ACTN</name>
<feature type="DNA-binding region" description="H-T-H motif" evidence="2">
    <location>
        <begin position="35"/>
        <end position="54"/>
    </location>
</feature>
<comment type="caution">
    <text evidence="4">The sequence shown here is derived from an EMBL/GenBank/DDBJ whole genome shotgun (WGS) entry which is preliminary data.</text>
</comment>
<dbReference type="GO" id="GO:0000976">
    <property type="term" value="F:transcription cis-regulatory region binding"/>
    <property type="evidence" value="ECO:0007669"/>
    <property type="project" value="TreeGrafter"/>
</dbReference>
<dbReference type="InterPro" id="IPR041583">
    <property type="entry name" value="TetR_C_31"/>
</dbReference>
<proteinExistence type="predicted"/>
<keyword evidence="5" id="KW-1185">Reference proteome</keyword>
<evidence type="ECO:0000313" key="5">
    <source>
        <dbReference type="Proteomes" id="UP000316988"/>
    </source>
</evidence>
<dbReference type="OrthoDB" id="6929199at2"/>
<dbReference type="InterPro" id="IPR009057">
    <property type="entry name" value="Homeodomain-like_sf"/>
</dbReference>
<evidence type="ECO:0000256" key="2">
    <source>
        <dbReference type="PROSITE-ProRule" id="PRU00335"/>
    </source>
</evidence>
<feature type="domain" description="HTH tetR-type" evidence="3">
    <location>
        <begin position="12"/>
        <end position="72"/>
    </location>
</feature>
<reference evidence="4 5" key="1">
    <citation type="submission" date="2019-07" db="EMBL/GenBank/DDBJ databases">
        <authorList>
            <person name="Zhao L.H."/>
        </authorList>
    </citation>
    <scope>NUCLEOTIDE SEQUENCE [LARGE SCALE GENOMIC DNA]</scope>
    <source>
        <strain evidence="4 5">Co35</strain>
    </source>
</reference>
<dbReference type="GO" id="GO:0003700">
    <property type="term" value="F:DNA-binding transcription factor activity"/>
    <property type="evidence" value="ECO:0007669"/>
    <property type="project" value="TreeGrafter"/>
</dbReference>
<dbReference type="PANTHER" id="PTHR30055:SF231">
    <property type="entry name" value="TRANSCRIPTIONAL REGULATORY PROTEIN (PROBABLY DEOR-FAMILY)-RELATED"/>
    <property type="match status" value="1"/>
</dbReference>
<evidence type="ECO:0000259" key="3">
    <source>
        <dbReference type="PROSITE" id="PS50977"/>
    </source>
</evidence>
<dbReference type="Gene3D" id="1.10.357.10">
    <property type="entry name" value="Tetracycline Repressor, domain 2"/>
    <property type="match status" value="1"/>
</dbReference>
<dbReference type="EMBL" id="VLNT01000001">
    <property type="protein sequence ID" value="TSD68312.1"/>
    <property type="molecule type" value="Genomic_DNA"/>
</dbReference>
<dbReference type="AlphaFoldDB" id="A0A554SPN5"/>
<evidence type="ECO:0000313" key="4">
    <source>
        <dbReference type="EMBL" id="TSD68312.1"/>
    </source>
</evidence>
<dbReference type="PANTHER" id="PTHR30055">
    <property type="entry name" value="HTH-TYPE TRANSCRIPTIONAL REGULATOR RUTR"/>
    <property type="match status" value="1"/>
</dbReference>